<organism evidence="2 3">
    <name type="scientific">Acidiplasma aeolicum</name>
    <dbReference type="NCBI Taxonomy" id="507754"/>
    <lineage>
        <taxon>Archaea</taxon>
        <taxon>Methanobacteriati</taxon>
        <taxon>Thermoplasmatota</taxon>
        <taxon>Thermoplasmata</taxon>
        <taxon>Thermoplasmatales</taxon>
        <taxon>Ferroplasmaceae</taxon>
        <taxon>Acidiplasma</taxon>
    </lineage>
</organism>
<feature type="transmembrane region" description="Helical" evidence="1">
    <location>
        <begin position="6"/>
        <end position="23"/>
    </location>
</feature>
<reference evidence="2 3" key="1">
    <citation type="submission" date="2015-09" db="EMBL/GenBank/DDBJ databases">
        <title>Heavy metals and arsenic resistance mechanisms in polyextremophilic archaea of the family Ferroplasmaceae.</title>
        <authorList>
            <person name="Bulaev A.G."/>
            <person name="Kanygina A.V."/>
        </authorList>
    </citation>
    <scope>NUCLEOTIDE SEQUENCE [LARGE SCALE GENOMIC DNA]</scope>
    <source>
        <strain evidence="2 3">VT</strain>
    </source>
</reference>
<keyword evidence="1" id="KW-0472">Membrane</keyword>
<protein>
    <submittedName>
        <fullName evidence="2">Uncharacterized protein</fullName>
    </submittedName>
</protein>
<keyword evidence="3" id="KW-1185">Reference proteome</keyword>
<keyword evidence="1" id="KW-0812">Transmembrane</keyword>
<gene>
    <name evidence="2" type="ORF">AOG54_00610</name>
</gene>
<dbReference type="AlphaFoldDB" id="A0A0Q0RQY2"/>
<evidence type="ECO:0000256" key="1">
    <source>
        <dbReference type="SAM" id="Phobius"/>
    </source>
</evidence>
<name>A0A0Q0RQY2_9ARCH</name>
<dbReference type="GeneID" id="84221599"/>
<feature type="transmembrane region" description="Helical" evidence="1">
    <location>
        <begin position="30"/>
        <end position="48"/>
    </location>
</feature>
<dbReference type="RefSeq" id="WP_048100979.1">
    <property type="nucleotide sequence ID" value="NZ_JBBYJF010000008.1"/>
</dbReference>
<accession>A0A0Q0RQY2</accession>
<keyword evidence="1" id="KW-1133">Transmembrane helix</keyword>
<sequence>MVISGYILLILAFIDGLFFGLAIKKGIASAILIIIAFIIAWYAGFAFVPKLSPSQIGSSISSFVSSHIAMVPKLLGLTHSVSFSIVLVLFIIGLGIGIWKG</sequence>
<dbReference type="Proteomes" id="UP000050320">
    <property type="component" value="Unassembled WGS sequence"/>
</dbReference>
<feature type="transmembrane region" description="Helical" evidence="1">
    <location>
        <begin position="80"/>
        <end position="99"/>
    </location>
</feature>
<dbReference type="EMBL" id="LKBG01000220">
    <property type="protein sequence ID" value="KQB34762.1"/>
    <property type="molecule type" value="Genomic_DNA"/>
</dbReference>
<evidence type="ECO:0000313" key="3">
    <source>
        <dbReference type="Proteomes" id="UP000050320"/>
    </source>
</evidence>
<comment type="caution">
    <text evidence="2">The sequence shown here is derived from an EMBL/GenBank/DDBJ whole genome shotgun (WGS) entry which is preliminary data.</text>
</comment>
<evidence type="ECO:0000313" key="2">
    <source>
        <dbReference type="EMBL" id="KQB34762.1"/>
    </source>
</evidence>
<proteinExistence type="predicted"/>